<evidence type="ECO:0000313" key="7">
    <source>
        <dbReference type="Proteomes" id="UP000649829"/>
    </source>
</evidence>
<comment type="caution">
    <text evidence="6">The sequence shown here is derived from an EMBL/GenBank/DDBJ whole genome shotgun (WGS) entry which is preliminary data.</text>
</comment>
<dbReference type="EMBL" id="BMLF01000001">
    <property type="protein sequence ID" value="GGL87665.1"/>
    <property type="molecule type" value="Genomic_DNA"/>
</dbReference>
<dbReference type="GO" id="GO:0004077">
    <property type="term" value="F:biotin--[biotin carboxyl-carrier protein] ligase activity"/>
    <property type="evidence" value="ECO:0007669"/>
    <property type="project" value="UniProtKB-EC"/>
</dbReference>
<evidence type="ECO:0000313" key="6">
    <source>
        <dbReference type="EMBL" id="GGL87665.1"/>
    </source>
</evidence>
<evidence type="ECO:0000259" key="5">
    <source>
        <dbReference type="PROSITE" id="PS51733"/>
    </source>
</evidence>
<sequence length="254" mass="27121">MTGGPGDGWPLGVARLVLDETDSTLSEADRRFEEFPGPAWILARRQTTARGRRGRPWKQPEGNFAGTFVTRVEGGPEAAALRSFTASLALYDAFVAVTGRTEPYSLKWPNDVLLNGGKVAGILLESIQRGGRMVGVGIGIGVNLAEAPAAADLPPEAVRPAALASETGVLATPEEFLTPLAQAMAAHERTLRDYGFAPIREAWLARAARLGEEIVARTGKAETRGIFDTVDEQGRLILQTPIGRQAIAAADVYF</sequence>
<dbReference type="CDD" id="cd16442">
    <property type="entry name" value="BPL"/>
    <property type="match status" value="1"/>
</dbReference>
<dbReference type="Pfam" id="PF03099">
    <property type="entry name" value="BPL_LplA_LipB"/>
    <property type="match status" value="1"/>
</dbReference>
<comment type="catalytic activity">
    <reaction evidence="4">
        <text>biotin + L-lysyl-[protein] + ATP = N(6)-biotinyl-L-lysyl-[protein] + AMP + diphosphate + H(+)</text>
        <dbReference type="Rhea" id="RHEA:11756"/>
        <dbReference type="Rhea" id="RHEA-COMP:9752"/>
        <dbReference type="Rhea" id="RHEA-COMP:10505"/>
        <dbReference type="ChEBI" id="CHEBI:15378"/>
        <dbReference type="ChEBI" id="CHEBI:29969"/>
        <dbReference type="ChEBI" id="CHEBI:30616"/>
        <dbReference type="ChEBI" id="CHEBI:33019"/>
        <dbReference type="ChEBI" id="CHEBI:57586"/>
        <dbReference type="ChEBI" id="CHEBI:83144"/>
        <dbReference type="ChEBI" id="CHEBI:456215"/>
        <dbReference type="EC" id="6.3.4.15"/>
    </reaction>
</comment>
<evidence type="ECO:0000256" key="4">
    <source>
        <dbReference type="ARBA" id="ARBA00047846"/>
    </source>
</evidence>
<name>A0A917WBP3_9RHOB</name>
<keyword evidence="1 6" id="KW-0436">Ligase</keyword>
<proteinExistence type="predicted"/>
<dbReference type="GO" id="GO:0005737">
    <property type="term" value="C:cytoplasm"/>
    <property type="evidence" value="ECO:0007669"/>
    <property type="project" value="TreeGrafter"/>
</dbReference>
<dbReference type="SUPFAM" id="SSF55681">
    <property type="entry name" value="Class II aaRS and biotin synthetases"/>
    <property type="match status" value="1"/>
</dbReference>
<dbReference type="AlphaFoldDB" id="A0A917WBP3"/>
<dbReference type="InterPro" id="IPR004143">
    <property type="entry name" value="BPL_LPL_catalytic"/>
</dbReference>
<dbReference type="InterPro" id="IPR003142">
    <property type="entry name" value="BPL_C"/>
</dbReference>
<reference evidence="6" key="1">
    <citation type="journal article" date="2014" name="Int. J. Syst. Evol. Microbiol.">
        <title>Complete genome sequence of Corynebacterium casei LMG S-19264T (=DSM 44701T), isolated from a smear-ripened cheese.</title>
        <authorList>
            <consortium name="US DOE Joint Genome Institute (JGI-PGF)"/>
            <person name="Walter F."/>
            <person name="Albersmeier A."/>
            <person name="Kalinowski J."/>
            <person name="Ruckert C."/>
        </authorList>
    </citation>
    <scope>NUCLEOTIDE SEQUENCE</scope>
    <source>
        <strain evidence="6">CGMCC 1.6293</strain>
    </source>
</reference>
<dbReference type="PANTHER" id="PTHR12835">
    <property type="entry name" value="BIOTIN PROTEIN LIGASE"/>
    <property type="match status" value="1"/>
</dbReference>
<dbReference type="EC" id="6.3.4.15" evidence="3"/>
<dbReference type="NCBIfam" id="TIGR00121">
    <property type="entry name" value="birA_ligase"/>
    <property type="match status" value="1"/>
</dbReference>
<gene>
    <name evidence="6" type="primary">birA</name>
    <name evidence="6" type="ORF">GCM10011534_07100</name>
</gene>
<evidence type="ECO:0000256" key="1">
    <source>
        <dbReference type="ARBA" id="ARBA00022598"/>
    </source>
</evidence>
<protein>
    <recommendedName>
        <fullName evidence="3">biotin--[biotin carboxyl-carrier protein] ligase</fullName>
        <ecNumber evidence="3">6.3.4.15</ecNumber>
    </recommendedName>
</protein>
<dbReference type="Proteomes" id="UP000649829">
    <property type="component" value="Unassembled WGS sequence"/>
</dbReference>
<dbReference type="InterPro" id="IPR004408">
    <property type="entry name" value="Biotin_CoA_COase_ligase"/>
</dbReference>
<organism evidence="6 7">
    <name type="scientific">Pseudooceanicola nanhaiensis</name>
    <dbReference type="NCBI Taxonomy" id="375761"/>
    <lineage>
        <taxon>Bacteria</taxon>
        <taxon>Pseudomonadati</taxon>
        <taxon>Pseudomonadota</taxon>
        <taxon>Alphaproteobacteria</taxon>
        <taxon>Rhodobacterales</taxon>
        <taxon>Paracoccaceae</taxon>
        <taxon>Pseudooceanicola</taxon>
    </lineage>
</organism>
<dbReference type="RefSeq" id="WP_051630269.1">
    <property type="nucleotide sequence ID" value="NZ_BMLF01000001.1"/>
</dbReference>
<evidence type="ECO:0000256" key="2">
    <source>
        <dbReference type="ARBA" id="ARBA00023267"/>
    </source>
</evidence>
<accession>A0A917WBP3</accession>
<reference evidence="6" key="2">
    <citation type="submission" date="2020-09" db="EMBL/GenBank/DDBJ databases">
        <authorList>
            <person name="Sun Q."/>
            <person name="Zhou Y."/>
        </authorList>
    </citation>
    <scope>NUCLEOTIDE SEQUENCE</scope>
    <source>
        <strain evidence="6">CGMCC 1.6293</strain>
    </source>
</reference>
<dbReference type="Gene3D" id="3.30.930.10">
    <property type="entry name" value="Bira Bifunctional Protein, Domain 2"/>
    <property type="match status" value="1"/>
</dbReference>
<dbReference type="Pfam" id="PF02237">
    <property type="entry name" value="BPL_C"/>
    <property type="match status" value="1"/>
</dbReference>
<feature type="domain" description="BPL/LPL catalytic" evidence="5">
    <location>
        <begin position="8"/>
        <end position="192"/>
    </location>
</feature>
<dbReference type="PANTHER" id="PTHR12835:SF5">
    <property type="entry name" value="BIOTIN--PROTEIN LIGASE"/>
    <property type="match status" value="1"/>
</dbReference>
<dbReference type="InterPro" id="IPR045864">
    <property type="entry name" value="aa-tRNA-synth_II/BPL/LPL"/>
</dbReference>
<keyword evidence="2" id="KW-0092">Biotin</keyword>
<dbReference type="PROSITE" id="PS51733">
    <property type="entry name" value="BPL_LPL_CATALYTIC"/>
    <property type="match status" value="1"/>
</dbReference>
<evidence type="ECO:0000256" key="3">
    <source>
        <dbReference type="ARBA" id="ARBA00024227"/>
    </source>
</evidence>
<keyword evidence="7" id="KW-1185">Reference proteome</keyword>